<dbReference type="InterPro" id="IPR016197">
    <property type="entry name" value="Chromo-like_dom_sf"/>
</dbReference>
<dbReference type="InterPro" id="IPR000953">
    <property type="entry name" value="Chromo/chromo_shadow_dom"/>
</dbReference>
<organism evidence="2 3">
    <name type="scientific">Microbotryum intermedium</name>
    <dbReference type="NCBI Taxonomy" id="269621"/>
    <lineage>
        <taxon>Eukaryota</taxon>
        <taxon>Fungi</taxon>
        <taxon>Dikarya</taxon>
        <taxon>Basidiomycota</taxon>
        <taxon>Pucciniomycotina</taxon>
        <taxon>Microbotryomycetes</taxon>
        <taxon>Microbotryales</taxon>
        <taxon>Microbotryaceae</taxon>
        <taxon>Microbotryum</taxon>
    </lineage>
</organism>
<evidence type="ECO:0000313" key="3">
    <source>
        <dbReference type="Proteomes" id="UP000198372"/>
    </source>
</evidence>
<dbReference type="GO" id="GO:0006338">
    <property type="term" value="P:chromatin remodeling"/>
    <property type="evidence" value="ECO:0007669"/>
    <property type="project" value="UniProtKB-ARBA"/>
</dbReference>
<reference evidence="3" key="1">
    <citation type="submission" date="2016-09" db="EMBL/GenBank/DDBJ databases">
        <authorList>
            <person name="Jeantristanb JTB J.-T."/>
            <person name="Ricardo R."/>
        </authorList>
    </citation>
    <scope>NUCLEOTIDE SEQUENCE [LARGE SCALE GENOMIC DNA]</scope>
</reference>
<dbReference type="AlphaFoldDB" id="A0A238F8R4"/>
<dbReference type="Gene3D" id="2.40.50.40">
    <property type="match status" value="1"/>
</dbReference>
<dbReference type="SUPFAM" id="SSF54160">
    <property type="entry name" value="Chromo domain-like"/>
    <property type="match status" value="1"/>
</dbReference>
<sequence>MKIHSVFHVSLLKPYQANSLASRCSNSPPPPKIINGEEEYQIEQILDSRNNRRSRGLEYFVDWTGYGPQDRQ</sequence>
<feature type="domain" description="Chromo" evidence="1">
    <location>
        <begin position="40"/>
        <end position="72"/>
    </location>
</feature>
<proteinExistence type="predicted"/>
<evidence type="ECO:0000313" key="2">
    <source>
        <dbReference type="EMBL" id="SCV67558.1"/>
    </source>
</evidence>
<gene>
    <name evidence="2" type="ORF">BQ2448_5169</name>
</gene>
<evidence type="ECO:0000259" key="1">
    <source>
        <dbReference type="PROSITE" id="PS50013"/>
    </source>
</evidence>
<keyword evidence="3" id="KW-1185">Reference proteome</keyword>
<name>A0A238F8R4_9BASI</name>
<dbReference type="Proteomes" id="UP000198372">
    <property type="component" value="Unassembled WGS sequence"/>
</dbReference>
<protein>
    <submittedName>
        <fullName evidence="2">BQ2448_5169 protein</fullName>
    </submittedName>
</protein>
<dbReference type="OrthoDB" id="3364639at2759"/>
<dbReference type="PROSITE" id="PS50013">
    <property type="entry name" value="CHROMO_2"/>
    <property type="match status" value="1"/>
</dbReference>
<dbReference type="STRING" id="269621.A0A238F8R4"/>
<accession>A0A238F8R4</accession>
<dbReference type="EMBL" id="FMSP01000002">
    <property type="protein sequence ID" value="SCV67558.1"/>
    <property type="molecule type" value="Genomic_DNA"/>
</dbReference>